<dbReference type="Proteomes" id="UP001140206">
    <property type="component" value="Chromosome 4"/>
</dbReference>
<name>A0AAV8G442_9POAL</name>
<evidence type="ECO:0000313" key="2">
    <source>
        <dbReference type="EMBL" id="KAJ4759649.1"/>
    </source>
</evidence>
<feature type="region of interest" description="Disordered" evidence="1">
    <location>
        <begin position="32"/>
        <end position="53"/>
    </location>
</feature>
<dbReference type="EMBL" id="JAMFTS010000002">
    <property type="protein sequence ID" value="KAJ4800479.1"/>
    <property type="molecule type" value="Genomic_DNA"/>
</dbReference>
<dbReference type="EMBL" id="JAMFTS010000004">
    <property type="protein sequence ID" value="KAJ4759649.1"/>
    <property type="molecule type" value="Genomic_DNA"/>
</dbReference>
<reference evidence="3" key="1">
    <citation type="submission" date="2022-08" db="EMBL/GenBank/DDBJ databases">
        <authorList>
            <person name="Marques A."/>
        </authorList>
    </citation>
    <scope>NUCLEOTIDE SEQUENCE</scope>
    <source>
        <strain evidence="3">RhyPub2mFocal</strain>
        <tissue evidence="3">Leaves</tissue>
    </source>
</reference>
<sequence>MHLWPSLRIRDSFKRAYLEKVDLNLLRMKRSKTSHATAPLLSDKSGGGAGDEAGPTKSVGLVPFCHDIFILLTCCCCCFCCGACANEEGNSPLH</sequence>
<accession>A0AAV8G442</accession>
<evidence type="ECO:0000313" key="3">
    <source>
        <dbReference type="EMBL" id="KAJ4800479.1"/>
    </source>
</evidence>
<dbReference type="PANTHER" id="PTHR37263">
    <property type="entry name" value="EXPRESSED PROTEIN"/>
    <property type="match status" value="1"/>
</dbReference>
<dbReference type="PANTHER" id="PTHR37263:SF2">
    <property type="entry name" value="EXPRESSED PROTEIN"/>
    <property type="match status" value="1"/>
</dbReference>
<dbReference type="Proteomes" id="UP001140206">
    <property type="component" value="Chromosome 2"/>
</dbReference>
<proteinExistence type="predicted"/>
<organism evidence="3 4">
    <name type="scientific">Rhynchospora pubera</name>
    <dbReference type="NCBI Taxonomy" id="906938"/>
    <lineage>
        <taxon>Eukaryota</taxon>
        <taxon>Viridiplantae</taxon>
        <taxon>Streptophyta</taxon>
        <taxon>Embryophyta</taxon>
        <taxon>Tracheophyta</taxon>
        <taxon>Spermatophyta</taxon>
        <taxon>Magnoliopsida</taxon>
        <taxon>Liliopsida</taxon>
        <taxon>Poales</taxon>
        <taxon>Cyperaceae</taxon>
        <taxon>Cyperoideae</taxon>
        <taxon>Rhynchosporeae</taxon>
        <taxon>Rhynchospora</taxon>
    </lineage>
</organism>
<evidence type="ECO:0000256" key="1">
    <source>
        <dbReference type="SAM" id="MobiDB-lite"/>
    </source>
</evidence>
<gene>
    <name evidence="3" type="ORF">LUZ62_051725</name>
    <name evidence="2" type="ORF">LUZ62_070024</name>
</gene>
<protein>
    <submittedName>
        <fullName evidence="3">Uncharacterized protein</fullName>
    </submittedName>
</protein>
<comment type="caution">
    <text evidence="3">The sequence shown here is derived from an EMBL/GenBank/DDBJ whole genome shotgun (WGS) entry which is preliminary data.</text>
</comment>
<evidence type="ECO:0000313" key="4">
    <source>
        <dbReference type="Proteomes" id="UP001140206"/>
    </source>
</evidence>
<dbReference type="AlphaFoldDB" id="A0AAV8G442"/>
<keyword evidence="4" id="KW-1185">Reference proteome</keyword>